<protein>
    <submittedName>
        <fullName evidence="1">Uncharacterized protein</fullName>
    </submittedName>
</protein>
<dbReference type="AlphaFoldDB" id="G9PB59"/>
<name>G9PB59_HYPAI</name>
<proteinExistence type="predicted"/>
<gene>
    <name evidence="1" type="ORF">TRIATDRAFT_302951</name>
</gene>
<dbReference type="HOGENOM" id="CLU_2399970_0_0_1"/>
<evidence type="ECO:0000313" key="1">
    <source>
        <dbReference type="EMBL" id="EHK39608.1"/>
    </source>
</evidence>
<keyword evidence="2" id="KW-1185">Reference proteome</keyword>
<reference evidence="1 2" key="1">
    <citation type="journal article" date="2011" name="Genome Biol.">
        <title>Comparative genome sequence analysis underscores mycoparasitism as the ancestral life style of Trichoderma.</title>
        <authorList>
            <person name="Kubicek C.P."/>
            <person name="Herrera-Estrella A."/>
            <person name="Seidl-Seiboth V."/>
            <person name="Martinez D.A."/>
            <person name="Druzhinina I.S."/>
            <person name="Thon M."/>
            <person name="Zeilinger S."/>
            <person name="Casas-Flores S."/>
            <person name="Horwitz B.A."/>
            <person name="Mukherjee P.K."/>
            <person name="Mukherjee M."/>
            <person name="Kredics L."/>
            <person name="Alcaraz L.D."/>
            <person name="Aerts A."/>
            <person name="Antal Z."/>
            <person name="Atanasova L."/>
            <person name="Cervantes-Badillo M.G."/>
            <person name="Challacombe J."/>
            <person name="Chertkov O."/>
            <person name="McCluskey K."/>
            <person name="Coulpier F."/>
            <person name="Deshpande N."/>
            <person name="von Doehren H."/>
            <person name="Ebbole D.J."/>
            <person name="Esquivel-Naranjo E.U."/>
            <person name="Fekete E."/>
            <person name="Flipphi M."/>
            <person name="Glaser F."/>
            <person name="Gomez-Rodriguez E.Y."/>
            <person name="Gruber S."/>
            <person name="Han C."/>
            <person name="Henrissat B."/>
            <person name="Hermosa R."/>
            <person name="Hernandez-Onate M."/>
            <person name="Karaffa L."/>
            <person name="Kosti I."/>
            <person name="Le Crom S."/>
            <person name="Lindquist E."/>
            <person name="Lucas S."/>
            <person name="Luebeck M."/>
            <person name="Luebeck P.S."/>
            <person name="Margeot A."/>
            <person name="Metz B."/>
            <person name="Misra M."/>
            <person name="Nevalainen H."/>
            <person name="Omann M."/>
            <person name="Packer N."/>
            <person name="Perrone G."/>
            <person name="Uresti-Rivera E.E."/>
            <person name="Salamov A."/>
            <person name="Schmoll M."/>
            <person name="Seiboth B."/>
            <person name="Shapiro H."/>
            <person name="Sukno S."/>
            <person name="Tamayo-Ramos J.A."/>
            <person name="Tisch D."/>
            <person name="Wiest A."/>
            <person name="Wilkinson H.H."/>
            <person name="Zhang M."/>
            <person name="Coutinho P.M."/>
            <person name="Kenerley C.M."/>
            <person name="Monte E."/>
            <person name="Baker S.E."/>
            <person name="Grigoriev I.V."/>
        </authorList>
    </citation>
    <scope>NUCLEOTIDE SEQUENCE [LARGE SCALE GENOMIC DNA]</scope>
    <source>
        <strain evidence="2">ATCC 20476 / IMI 206040</strain>
    </source>
</reference>
<dbReference type="EMBL" id="ABDG02000029">
    <property type="protein sequence ID" value="EHK39608.1"/>
    <property type="molecule type" value="Genomic_DNA"/>
</dbReference>
<dbReference type="Proteomes" id="UP000005426">
    <property type="component" value="Unassembled WGS sequence"/>
</dbReference>
<sequence length="93" mass="9953">MSAAAALHQHALPDWEVILGDAASYSTLLRSGPTTSVRSSGCPALGRCWSVLPAFSCLSFYCTAYLTSFHALRFVYAGTAPSRGGSPRPRLCW</sequence>
<evidence type="ECO:0000313" key="2">
    <source>
        <dbReference type="Proteomes" id="UP000005426"/>
    </source>
</evidence>
<comment type="caution">
    <text evidence="1">The sequence shown here is derived from an EMBL/GenBank/DDBJ whole genome shotgun (WGS) entry which is preliminary data.</text>
</comment>
<organism evidence="1 2">
    <name type="scientific">Hypocrea atroviridis (strain ATCC 20476 / IMI 206040)</name>
    <name type="common">Trichoderma atroviride</name>
    <dbReference type="NCBI Taxonomy" id="452589"/>
    <lineage>
        <taxon>Eukaryota</taxon>
        <taxon>Fungi</taxon>
        <taxon>Dikarya</taxon>
        <taxon>Ascomycota</taxon>
        <taxon>Pezizomycotina</taxon>
        <taxon>Sordariomycetes</taxon>
        <taxon>Hypocreomycetidae</taxon>
        <taxon>Hypocreales</taxon>
        <taxon>Hypocreaceae</taxon>
        <taxon>Trichoderma</taxon>
    </lineage>
</organism>
<accession>G9PB59</accession>